<protein>
    <submittedName>
        <fullName evidence="5">Integrase</fullName>
    </submittedName>
</protein>
<sequence>MPRALIVTRLSRVTDATTSPERQLAKCRELCEQRGYEVVGIAEGLDVSAGVTTPFNRPQLGDWLTNRLGEFDVLVFYRMDRIVRRLLDLADLIRWCQNHSVAIVSATEQFLDLTAPFGDIIALLVAKVAEMELQAISDRNASAAQHNIRAGKYTGGPTPWGYLPAKDDADTWRLVQDAEQVAVIREVASRALDGEPLRAIAHDLTARGIPTPKDRLAQHQRRKVNGYAWHSGPLKRSLTSPTLLGQVVAREPLVDAQGRPQRDSKGRKQYGPEYIVRGDDGTPVVRAEPILTREIFERLGKELSARENRKEPTKRSTGLLLQVIHCGRCGRPAYRLKGGKGRNPRYRCASAQYKEPCGNRSIPLDYADESVERILLAMLEASERKERVWDSGSDNSAELEQVNVTLVDLTGLLGTGPYGAGTPQRVALNKRIADLAARQAQLSAEAVKPAGWTWESTGEKFGDWWTRQDVTARNVWLRSMGVRLEYEYTEGHPDPAIRLDLGDLHQLTEQMDAAGPVAGWLDVLATMKERGIRGVELGSDEPKIVRE</sequence>
<accession>A0A7I7TYU9</accession>
<evidence type="ECO:0000313" key="5">
    <source>
        <dbReference type="EMBL" id="BBY74340.1"/>
    </source>
</evidence>
<dbReference type="CDD" id="cd00338">
    <property type="entry name" value="Ser_Recombinase"/>
    <property type="match status" value="1"/>
</dbReference>
<dbReference type="SMART" id="SM00857">
    <property type="entry name" value="Resolvase"/>
    <property type="match status" value="1"/>
</dbReference>
<evidence type="ECO:0000256" key="1">
    <source>
        <dbReference type="ARBA" id="ARBA00023125"/>
    </source>
</evidence>
<dbReference type="Pfam" id="PF00239">
    <property type="entry name" value="Resolvase"/>
    <property type="match status" value="1"/>
</dbReference>
<dbReference type="SUPFAM" id="SSF53041">
    <property type="entry name" value="Resolvase-like"/>
    <property type="match status" value="1"/>
</dbReference>
<keyword evidence="1" id="KW-0238">DNA-binding</keyword>
<dbReference type="Pfam" id="PF13408">
    <property type="entry name" value="Zn_ribbon_recom"/>
    <property type="match status" value="1"/>
</dbReference>
<evidence type="ECO:0000256" key="2">
    <source>
        <dbReference type="ARBA" id="ARBA00023172"/>
    </source>
</evidence>
<organism evidence="5 6">
    <name type="scientific">Mycolicibacterium parafortuitum</name>
    <name type="common">Mycobacterium parafortuitum</name>
    <dbReference type="NCBI Taxonomy" id="39692"/>
    <lineage>
        <taxon>Bacteria</taxon>
        <taxon>Bacillati</taxon>
        <taxon>Actinomycetota</taxon>
        <taxon>Actinomycetes</taxon>
        <taxon>Mycobacteriales</taxon>
        <taxon>Mycobacteriaceae</taxon>
        <taxon>Mycolicibacterium</taxon>
    </lineage>
</organism>
<reference evidence="5 6" key="1">
    <citation type="journal article" date="2019" name="Emerg. Microbes Infect.">
        <title>Comprehensive subspecies identification of 175 nontuberculous mycobacteria species based on 7547 genomic profiles.</title>
        <authorList>
            <person name="Matsumoto Y."/>
            <person name="Kinjo T."/>
            <person name="Motooka D."/>
            <person name="Nabeya D."/>
            <person name="Jung N."/>
            <person name="Uechi K."/>
            <person name="Horii T."/>
            <person name="Iida T."/>
            <person name="Fujita J."/>
            <person name="Nakamura S."/>
        </authorList>
    </citation>
    <scope>NUCLEOTIDE SEQUENCE [LARGE SCALE GENOMIC DNA]</scope>
    <source>
        <strain evidence="5 6">JCM 6367</strain>
    </source>
</reference>
<dbReference type="InterPro" id="IPR038109">
    <property type="entry name" value="DNA_bind_recomb_sf"/>
</dbReference>
<keyword evidence="2" id="KW-0233">DNA recombination</keyword>
<dbReference type="GO" id="GO:0003677">
    <property type="term" value="F:DNA binding"/>
    <property type="evidence" value="ECO:0007669"/>
    <property type="project" value="UniProtKB-KW"/>
</dbReference>
<feature type="domain" description="Recombinase" evidence="4">
    <location>
        <begin position="159"/>
        <end position="309"/>
    </location>
</feature>
<name>A0A7I7TYU9_MYCPF</name>
<evidence type="ECO:0000256" key="3">
    <source>
        <dbReference type="SAM" id="MobiDB-lite"/>
    </source>
</evidence>
<dbReference type="Pfam" id="PF07508">
    <property type="entry name" value="Recombinase"/>
    <property type="match status" value="1"/>
</dbReference>
<dbReference type="PROSITE" id="PS51737">
    <property type="entry name" value="RECOMBINASE_DNA_BIND"/>
    <property type="match status" value="1"/>
</dbReference>
<dbReference type="Gene3D" id="3.90.1750.20">
    <property type="entry name" value="Putative Large Serine Recombinase, Chain B, Domain 2"/>
    <property type="match status" value="1"/>
</dbReference>
<dbReference type="InterPro" id="IPR036162">
    <property type="entry name" value="Resolvase-like_N_sf"/>
</dbReference>
<dbReference type="Proteomes" id="UP000466554">
    <property type="component" value="Chromosome"/>
</dbReference>
<dbReference type="PANTHER" id="PTHR30461">
    <property type="entry name" value="DNA-INVERTASE FROM LAMBDOID PROPHAGE"/>
    <property type="match status" value="1"/>
</dbReference>
<feature type="region of interest" description="Disordered" evidence="3">
    <location>
        <begin position="250"/>
        <end position="277"/>
    </location>
</feature>
<dbReference type="PANTHER" id="PTHR30461:SF2">
    <property type="entry name" value="SERINE RECOMBINASE PINE-RELATED"/>
    <property type="match status" value="1"/>
</dbReference>
<evidence type="ECO:0000259" key="4">
    <source>
        <dbReference type="PROSITE" id="PS51737"/>
    </source>
</evidence>
<dbReference type="InterPro" id="IPR011109">
    <property type="entry name" value="DNA_bind_recombinase_dom"/>
</dbReference>
<dbReference type="GO" id="GO:0000150">
    <property type="term" value="F:DNA strand exchange activity"/>
    <property type="evidence" value="ECO:0007669"/>
    <property type="project" value="InterPro"/>
</dbReference>
<dbReference type="RefSeq" id="WP_163765780.1">
    <property type="nucleotide sequence ID" value="NZ_AP022598.1"/>
</dbReference>
<dbReference type="InterPro" id="IPR050639">
    <property type="entry name" value="SSR_resolvase"/>
</dbReference>
<dbReference type="AlphaFoldDB" id="A0A7I7TYU9"/>
<dbReference type="InterPro" id="IPR025827">
    <property type="entry name" value="Zn_ribbon_recom_dom"/>
</dbReference>
<dbReference type="EMBL" id="AP022598">
    <property type="protein sequence ID" value="BBY74340.1"/>
    <property type="molecule type" value="Genomic_DNA"/>
</dbReference>
<gene>
    <name evidence="5" type="ORF">MPRF_12390</name>
</gene>
<dbReference type="InterPro" id="IPR006119">
    <property type="entry name" value="Resolv_N"/>
</dbReference>
<proteinExistence type="predicted"/>
<dbReference type="Gene3D" id="3.40.50.1390">
    <property type="entry name" value="Resolvase, N-terminal catalytic domain"/>
    <property type="match status" value="1"/>
</dbReference>
<evidence type="ECO:0000313" key="6">
    <source>
        <dbReference type="Proteomes" id="UP000466554"/>
    </source>
</evidence>